<evidence type="ECO:0008006" key="5">
    <source>
        <dbReference type="Google" id="ProtNLM"/>
    </source>
</evidence>
<dbReference type="EMBL" id="MU001506">
    <property type="protein sequence ID" value="KAF2440815.1"/>
    <property type="molecule type" value="Genomic_DNA"/>
</dbReference>
<keyword evidence="2" id="KW-1133">Transmembrane helix</keyword>
<feature type="region of interest" description="Disordered" evidence="1">
    <location>
        <begin position="242"/>
        <end position="278"/>
    </location>
</feature>
<keyword evidence="2" id="KW-0472">Membrane</keyword>
<gene>
    <name evidence="3" type="ORF">P171DRAFT_446778</name>
</gene>
<dbReference type="AlphaFoldDB" id="A0A9P4P9D8"/>
<dbReference type="Gene3D" id="2.40.70.10">
    <property type="entry name" value="Acid Proteases"/>
    <property type="match status" value="1"/>
</dbReference>
<accession>A0A9P4P9D8</accession>
<keyword evidence="4" id="KW-1185">Reference proteome</keyword>
<dbReference type="Proteomes" id="UP000799764">
    <property type="component" value="Unassembled WGS sequence"/>
</dbReference>
<evidence type="ECO:0000313" key="3">
    <source>
        <dbReference type="EMBL" id="KAF2440815.1"/>
    </source>
</evidence>
<protein>
    <recommendedName>
        <fullName evidence="5">Peptidase A1 domain-containing protein</fullName>
    </recommendedName>
</protein>
<evidence type="ECO:0000256" key="1">
    <source>
        <dbReference type="SAM" id="MobiDB-lite"/>
    </source>
</evidence>
<proteinExistence type="predicted"/>
<dbReference type="InterPro" id="IPR021109">
    <property type="entry name" value="Peptidase_aspartic_dom_sf"/>
</dbReference>
<sequence length="278" mass="31512">MTHPPYIPLQAIRTDSSLPYLLLPDTICEMFEEHFELRYDHTSNLYTLNESAHQKNQQHKAIVSFRIGYGEPDSNYYTKIVLPYDAFHPNICLPDSENLTRYFPLKRSSDGSFKLGGTFLQEAVIVDYERSNFTVAPAIYTDPMPDEDLVPIYNTKYTPPISILARRASRGDERVFDGAIAGITTGLIAFIVGAALGLCLWRIRNHRQQIPLHYEEAIEVDNSATGNEAKRYRISELDTLVPGSPKVPDGDCKTRSLRPFPSLRETEVPPQELYTPSN</sequence>
<reference evidence="3" key="1">
    <citation type="journal article" date="2020" name="Stud. Mycol.">
        <title>101 Dothideomycetes genomes: a test case for predicting lifestyles and emergence of pathogens.</title>
        <authorList>
            <person name="Haridas S."/>
            <person name="Albert R."/>
            <person name="Binder M."/>
            <person name="Bloem J."/>
            <person name="Labutti K."/>
            <person name="Salamov A."/>
            <person name="Andreopoulos B."/>
            <person name="Baker S."/>
            <person name="Barry K."/>
            <person name="Bills G."/>
            <person name="Bluhm B."/>
            <person name="Cannon C."/>
            <person name="Castanera R."/>
            <person name="Culley D."/>
            <person name="Daum C."/>
            <person name="Ezra D."/>
            <person name="Gonzalez J."/>
            <person name="Henrissat B."/>
            <person name="Kuo A."/>
            <person name="Liang C."/>
            <person name="Lipzen A."/>
            <person name="Lutzoni F."/>
            <person name="Magnuson J."/>
            <person name="Mondo S."/>
            <person name="Nolan M."/>
            <person name="Ohm R."/>
            <person name="Pangilinan J."/>
            <person name="Park H.-J."/>
            <person name="Ramirez L."/>
            <person name="Alfaro M."/>
            <person name="Sun H."/>
            <person name="Tritt A."/>
            <person name="Yoshinaga Y."/>
            <person name="Zwiers L.-H."/>
            <person name="Turgeon B."/>
            <person name="Goodwin S."/>
            <person name="Spatafora J."/>
            <person name="Crous P."/>
            <person name="Grigoriev I."/>
        </authorList>
    </citation>
    <scope>NUCLEOTIDE SEQUENCE</scope>
    <source>
        <strain evidence="3">CBS 690.94</strain>
    </source>
</reference>
<comment type="caution">
    <text evidence="3">The sequence shown here is derived from an EMBL/GenBank/DDBJ whole genome shotgun (WGS) entry which is preliminary data.</text>
</comment>
<name>A0A9P4P9D8_9PLEO</name>
<organism evidence="3 4">
    <name type="scientific">Karstenula rhodostoma CBS 690.94</name>
    <dbReference type="NCBI Taxonomy" id="1392251"/>
    <lineage>
        <taxon>Eukaryota</taxon>
        <taxon>Fungi</taxon>
        <taxon>Dikarya</taxon>
        <taxon>Ascomycota</taxon>
        <taxon>Pezizomycotina</taxon>
        <taxon>Dothideomycetes</taxon>
        <taxon>Pleosporomycetidae</taxon>
        <taxon>Pleosporales</taxon>
        <taxon>Massarineae</taxon>
        <taxon>Didymosphaeriaceae</taxon>
        <taxon>Karstenula</taxon>
    </lineage>
</organism>
<evidence type="ECO:0000313" key="4">
    <source>
        <dbReference type="Proteomes" id="UP000799764"/>
    </source>
</evidence>
<keyword evidence="2" id="KW-0812">Transmembrane</keyword>
<evidence type="ECO:0000256" key="2">
    <source>
        <dbReference type="SAM" id="Phobius"/>
    </source>
</evidence>
<dbReference type="SUPFAM" id="SSF50630">
    <property type="entry name" value="Acid proteases"/>
    <property type="match status" value="1"/>
</dbReference>
<dbReference type="OrthoDB" id="4074350at2759"/>
<feature type="transmembrane region" description="Helical" evidence="2">
    <location>
        <begin position="179"/>
        <end position="201"/>
    </location>
</feature>